<keyword evidence="2 4" id="KW-0808">Transferase</keyword>
<dbReference type="InterPro" id="IPR041698">
    <property type="entry name" value="Methyltransf_25"/>
</dbReference>
<evidence type="ECO:0000256" key="1">
    <source>
        <dbReference type="ARBA" id="ARBA00022603"/>
    </source>
</evidence>
<organism evidence="4 5">
    <name type="scientific">Kolteria novifilia</name>
    <dbReference type="NCBI Taxonomy" id="2527975"/>
    <lineage>
        <taxon>Bacteria</taxon>
        <taxon>Pseudomonadati</taxon>
        <taxon>Planctomycetota</taxon>
        <taxon>Planctomycetia</taxon>
        <taxon>Kolteriales</taxon>
        <taxon>Kolteriaceae</taxon>
        <taxon>Kolteria</taxon>
    </lineage>
</organism>
<evidence type="ECO:0000313" key="5">
    <source>
        <dbReference type="Proteomes" id="UP000317093"/>
    </source>
</evidence>
<dbReference type="EC" id="2.1.1.222" evidence="4"/>
<feature type="domain" description="Methyltransferase" evidence="3">
    <location>
        <begin position="41"/>
        <end position="136"/>
    </location>
</feature>
<evidence type="ECO:0000256" key="2">
    <source>
        <dbReference type="ARBA" id="ARBA00022679"/>
    </source>
</evidence>
<dbReference type="PANTHER" id="PTHR43861:SF1">
    <property type="entry name" value="TRANS-ACONITATE 2-METHYLTRANSFERASE"/>
    <property type="match status" value="1"/>
</dbReference>
<keyword evidence="4" id="KW-0830">Ubiquinone</keyword>
<reference evidence="4 5" key="1">
    <citation type="submission" date="2019-02" db="EMBL/GenBank/DDBJ databases">
        <title>Deep-cultivation of Planctomycetes and their phenomic and genomic characterization uncovers novel biology.</title>
        <authorList>
            <person name="Wiegand S."/>
            <person name="Jogler M."/>
            <person name="Boedeker C."/>
            <person name="Pinto D."/>
            <person name="Vollmers J."/>
            <person name="Rivas-Marin E."/>
            <person name="Kohn T."/>
            <person name="Peeters S.H."/>
            <person name="Heuer A."/>
            <person name="Rast P."/>
            <person name="Oberbeckmann S."/>
            <person name="Bunk B."/>
            <person name="Jeske O."/>
            <person name="Meyerdierks A."/>
            <person name="Storesund J.E."/>
            <person name="Kallscheuer N."/>
            <person name="Luecker S."/>
            <person name="Lage O.M."/>
            <person name="Pohl T."/>
            <person name="Merkel B.J."/>
            <person name="Hornburger P."/>
            <person name="Mueller R.-W."/>
            <person name="Bruemmer F."/>
            <person name="Labrenz M."/>
            <person name="Spormann A.M."/>
            <person name="Op den Camp H."/>
            <person name="Overmann J."/>
            <person name="Amann R."/>
            <person name="Jetten M.S.M."/>
            <person name="Mascher T."/>
            <person name="Medema M.H."/>
            <person name="Devos D.P."/>
            <person name="Kaster A.-K."/>
            <person name="Ovreas L."/>
            <person name="Rohde M."/>
            <person name="Galperin M.Y."/>
            <person name="Jogler C."/>
        </authorList>
    </citation>
    <scope>NUCLEOTIDE SEQUENCE [LARGE SCALE GENOMIC DNA]</scope>
    <source>
        <strain evidence="4 5">Pan216</strain>
    </source>
</reference>
<keyword evidence="5" id="KW-1185">Reference proteome</keyword>
<dbReference type="Proteomes" id="UP000317093">
    <property type="component" value="Chromosome"/>
</dbReference>
<accession>A0A518B078</accession>
<dbReference type="Pfam" id="PF13649">
    <property type="entry name" value="Methyltransf_25"/>
    <property type="match status" value="1"/>
</dbReference>
<dbReference type="KEGG" id="knv:Pan216_12030"/>
<dbReference type="PANTHER" id="PTHR43861">
    <property type="entry name" value="TRANS-ACONITATE 2-METHYLTRANSFERASE-RELATED"/>
    <property type="match status" value="1"/>
</dbReference>
<keyword evidence="1 4" id="KW-0489">Methyltransferase</keyword>
<dbReference type="AlphaFoldDB" id="A0A518B078"/>
<dbReference type="OrthoDB" id="278023at2"/>
<proteinExistence type="predicted"/>
<name>A0A518B078_9BACT</name>
<evidence type="ECO:0000313" key="4">
    <source>
        <dbReference type="EMBL" id="QDU60364.1"/>
    </source>
</evidence>
<dbReference type="SUPFAM" id="SSF53335">
    <property type="entry name" value="S-adenosyl-L-methionine-dependent methyltransferases"/>
    <property type="match status" value="1"/>
</dbReference>
<dbReference type="GO" id="GO:0102208">
    <property type="term" value="F:2-polyprenyl-6-hydroxyphenol methylase activity"/>
    <property type="evidence" value="ECO:0007669"/>
    <property type="project" value="UniProtKB-EC"/>
</dbReference>
<dbReference type="GO" id="GO:0032259">
    <property type="term" value="P:methylation"/>
    <property type="evidence" value="ECO:0007669"/>
    <property type="project" value="UniProtKB-KW"/>
</dbReference>
<dbReference type="EMBL" id="CP036279">
    <property type="protein sequence ID" value="QDU60364.1"/>
    <property type="molecule type" value="Genomic_DNA"/>
</dbReference>
<evidence type="ECO:0000259" key="3">
    <source>
        <dbReference type="Pfam" id="PF13649"/>
    </source>
</evidence>
<dbReference type="Gene3D" id="3.40.50.150">
    <property type="entry name" value="Vaccinia Virus protein VP39"/>
    <property type="match status" value="1"/>
</dbReference>
<dbReference type="CDD" id="cd02440">
    <property type="entry name" value="AdoMet_MTases"/>
    <property type="match status" value="1"/>
</dbReference>
<dbReference type="RefSeq" id="WP_145256098.1">
    <property type="nucleotide sequence ID" value="NZ_CP036279.1"/>
</dbReference>
<protein>
    <submittedName>
        <fullName evidence="4">Ubiquinone biosynthesis O-methyltransferase</fullName>
        <ecNumber evidence="4">2.1.1.222</ecNumber>
    </submittedName>
</protein>
<gene>
    <name evidence="4" type="primary">ubiG_2</name>
    <name evidence="4" type="ORF">Pan216_12030</name>
</gene>
<dbReference type="InterPro" id="IPR029063">
    <property type="entry name" value="SAM-dependent_MTases_sf"/>
</dbReference>
<sequence length="248" mass="28311">METNYDDIAQEYQEIKNEPWRLHCEEHMIRELVGDLAGKSVLDLACGEGHLTRRLKRHGARRVVGVDLSQGMIDLATAQEAQRPLGIEYATHDVRGLDLGERFDRITAGWLLSYSPTTGDLLEMGRTIARHLTPDGHFATIDNHHDIAYRQFGKLRAYNVGKEVPHEVADGTPVRVWGYLPGGGTVEMEVYHYSHETYESVLHEAGLDQITWHRPMIAPEGMELFGADYWDYWIKHPFLMGMTAKRRS</sequence>